<sequence length="441" mass="47644">MSPDALAVMVVQGAGLLVIAAAAVKFLYIPLALIFEGRSWRVARRNRRAARRNHGGRNFHAGGTVRPRHRPGTGRPLVSIVVPGYNEGVVIEACVRSILASDYPRLEIILVDDGSTDDTAALMASLAEHNRLVTFISKENGGKGSALNAGIKAAKGKIMLFVDADGLFAPDTVSWMVDAFDDPQVGAVCGDDRPVNLNRVQTRMLAVLSHTGTGLVRRALSLVQCLPIVSGNSGAFRSDVVRSIGGFREDTIGEDLELTWRVHRAGYQVRFQPKALVYAESPSTLRGLWKQRVRWSRGLLQTVRMHAGMFGSLSHGPFGVFLIFNLFSMVVVPVLQLVVLLGVVYLAARGYTLVPADAMGVIGWVGLGFAVVVTVYAIALNGAWRDLRHLWTVPLWPLYSVMMAAVLVTAVFKEAVRAPSNWNKLQRTGVVSVDLGTGGGA</sequence>
<name>A0ABT9ILX1_9MICC</name>
<dbReference type="Proteomes" id="UP001232725">
    <property type="component" value="Unassembled WGS sequence"/>
</dbReference>
<dbReference type="Gene3D" id="3.90.550.10">
    <property type="entry name" value="Spore Coat Polysaccharide Biosynthesis Protein SpsA, Chain A"/>
    <property type="match status" value="1"/>
</dbReference>
<dbReference type="CDD" id="cd06423">
    <property type="entry name" value="CESA_like"/>
    <property type="match status" value="1"/>
</dbReference>
<dbReference type="SUPFAM" id="SSF53448">
    <property type="entry name" value="Nucleotide-diphospho-sugar transferases"/>
    <property type="match status" value="1"/>
</dbReference>
<feature type="transmembrane region" description="Helical" evidence="4">
    <location>
        <begin position="396"/>
        <end position="416"/>
    </location>
</feature>
<protein>
    <submittedName>
        <fullName evidence="5">Glycosyltransferase family 2 protein</fullName>
    </submittedName>
</protein>
<proteinExistence type="inferred from homology"/>
<dbReference type="InterPro" id="IPR029044">
    <property type="entry name" value="Nucleotide-diphossugar_trans"/>
</dbReference>
<dbReference type="Pfam" id="PF13641">
    <property type="entry name" value="Glyco_tranf_2_3"/>
    <property type="match status" value="1"/>
</dbReference>
<dbReference type="PANTHER" id="PTHR43630">
    <property type="entry name" value="POLY-BETA-1,6-N-ACETYL-D-GLUCOSAMINE SYNTHASE"/>
    <property type="match status" value="1"/>
</dbReference>
<accession>A0ABT9ILX1</accession>
<reference evidence="5 6" key="1">
    <citation type="submission" date="2023-08" db="EMBL/GenBank/DDBJ databases">
        <title>Arthrobacter horti sp. nov., isolated from forest soil.</title>
        <authorList>
            <person name="Park M."/>
        </authorList>
    </citation>
    <scope>NUCLEOTIDE SEQUENCE [LARGE SCALE GENOMIC DNA]</scope>
    <source>
        <strain evidence="5 6">YJM1</strain>
    </source>
</reference>
<evidence type="ECO:0000256" key="2">
    <source>
        <dbReference type="ARBA" id="ARBA00022676"/>
    </source>
</evidence>
<keyword evidence="2" id="KW-0328">Glycosyltransferase</keyword>
<evidence type="ECO:0000256" key="4">
    <source>
        <dbReference type="SAM" id="Phobius"/>
    </source>
</evidence>
<evidence type="ECO:0000256" key="1">
    <source>
        <dbReference type="ARBA" id="ARBA00006739"/>
    </source>
</evidence>
<evidence type="ECO:0000313" key="5">
    <source>
        <dbReference type="EMBL" id="MDP5226581.1"/>
    </source>
</evidence>
<evidence type="ECO:0000256" key="3">
    <source>
        <dbReference type="ARBA" id="ARBA00022679"/>
    </source>
</evidence>
<keyword evidence="4" id="KW-1133">Transmembrane helix</keyword>
<keyword evidence="4" id="KW-0812">Transmembrane</keyword>
<dbReference type="PANTHER" id="PTHR43630:SF1">
    <property type="entry name" value="POLY-BETA-1,6-N-ACETYL-D-GLUCOSAMINE SYNTHASE"/>
    <property type="match status" value="1"/>
</dbReference>
<keyword evidence="3" id="KW-0808">Transferase</keyword>
<keyword evidence="4" id="KW-0472">Membrane</keyword>
<keyword evidence="6" id="KW-1185">Reference proteome</keyword>
<feature type="transmembrane region" description="Helical" evidence="4">
    <location>
        <begin position="330"/>
        <end position="348"/>
    </location>
</feature>
<evidence type="ECO:0000313" key="6">
    <source>
        <dbReference type="Proteomes" id="UP001232725"/>
    </source>
</evidence>
<gene>
    <name evidence="5" type="ORF">Q9R02_05365</name>
</gene>
<dbReference type="RefSeq" id="WP_305995624.1">
    <property type="nucleotide sequence ID" value="NZ_JAVALS010000002.1"/>
</dbReference>
<comment type="similarity">
    <text evidence="1">Belongs to the glycosyltransferase 2 family.</text>
</comment>
<feature type="transmembrane region" description="Helical" evidence="4">
    <location>
        <begin position="6"/>
        <end position="35"/>
    </location>
</feature>
<feature type="transmembrane region" description="Helical" evidence="4">
    <location>
        <begin position="360"/>
        <end position="384"/>
    </location>
</feature>
<comment type="caution">
    <text evidence="5">The sequence shown here is derived from an EMBL/GenBank/DDBJ whole genome shotgun (WGS) entry which is preliminary data.</text>
</comment>
<dbReference type="EMBL" id="JAVALS010000002">
    <property type="protein sequence ID" value="MDP5226581.1"/>
    <property type="molecule type" value="Genomic_DNA"/>
</dbReference>
<organism evidence="5 6">
    <name type="scientific">Arthrobacter horti</name>
    <dbReference type="NCBI Taxonomy" id="3068273"/>
    <lineage>
        <taxon>Bacteria</taxon>
        <taxon>Bacillati</taxon>
        <taxon>Actinomycetota</taxon>
        <taxon>Actinomycetes</taxon>
        <taxon>Micrococcales</taxon>
        <taxon>Micrococcaceae</taxon>
        <taxon>Arthrobacter</taxon>
    </lineage>
</organism>